<feature type="non-terminal residue" evidence="1">
    <location>
        <position position="79"/>
    </location>
</feature>
<gene>
    <name evidence="1" type="ORF">S03H2_10031</name>
</gene>
<dbReference type="EMBL" id="BARU01005183">
    <property type="protein sequence ID" value="GAH27933.1"/>
    <property type="molecule type" value="Genomic_DNA"/>
</dbReference>
<dbReference type="Gene3D" id="3.40.50.720">
    <property type="entry name" value="NAD(P)-binding Rossmann-like Domain"/>
    <property type="match status" value="1"/>
</dbReference>
<organism evidence="1">
    <name type="scientific">marine sediment metagenome</name>
    <dbReference type="NCBI Taxonomy" id="412755"/>
    <lineage>
        <taxon>unclassified sequences</taxon>
        <taxon>metagenomes</taxon>
        <taxon>ecological metagenomes</taxon>
    </lineage>
</organism>
<evidence type="ECO:0000313" key="1">
    <source>
        <dbReference type="EMBL" id="GAH27933.1"/>
    </source>
</evidence>
<reference evidence="1" key="1">
    <citation type="journal article" date="2014" name="Front. Microbiol.">
        <title>High frequency of phylogenetically diverse reductive dehalogenase-homologous genes in deep subseafloor sedimentary metagenomes.</title>
        <authorList>
            <person name="Kawai M."/>
            <person name="Futagami T."/>
            <person name="Toyoda A."/>
            <person name="Takaki Y."/>
            <person name="Nishi S."/>
            <person name="Hori S."/>
            <person name="Arai W."/>
            <person name="Tsubouchi T."/>
            <person name="Morono Y."/>
            <person name="Uchiyama I."/>
            <person name="Ito T."/>
            <person name="Fujiyama A."/>
            <person name="Inagaki F."/>
            <person name="Takami H."/>
        </authorList>
    </citation>
    <scope>NUCLEOTIDE SEQUENCE</scope>
    <source>
        <strain evidence="1">Expedition CK06-06</strain>
    </source>
</reference>
<sequence>MSKDESKLGVAIVGCGTVGGAAAAILTDDAQGLRGRCGMEMDLLHIVDVDFSHAEELGLDSRLFRTDLGEVLGDTSVDV</sequence>
<name>X1G4I4_9ZZZZ</name>
<dbReference type="AlphaFoldDB" id="X1G4I4"/>
<evidence type="ECO:0008006" key="2">
    <source>
        <dbReference type="Google" id="ProtNLM"/>
    </source>
</evidence>
<proteinExistence type="predicted"/>
<comment type="caution">
    <text evidence="1">The sequence shown here is derived from an EMBL/GenBank/DDBJ whole genome shotgun (WGS) entry which is preliminary data.</text>
</comment>
<protein>
    <recommendedName>
        <fullName evidence="2">Lactate/malate dehydrogenase N-terminal domain-containing protein</fullName>
    </recommendedName>
</protein>
<accession>X1G4I4</accession>